<keyword evidence="1" id="KW-0489">Methyltransferase</keyword>
<keyword evidence="5" id="KW-1185">Reference proteome</keyword>
<sequence>MMIAEYRKMWEARNWMKRNEPFLPTWHAYVGYRLDLFEKLSGGMSIEQVVSEYGYEENLLRSWADTGVVLGHLKQNGDQLVPSKQMMRFFTQKSEDAIGELLKEMFEMHMPALMNYPDMIETNRKGHFNGDDFGKTVAATSALIEKRAFPHVLNEMQFRHPRWVLDIGCGTGGYIMKLARKMNRGTYVGVDISKEVIDIARAKAVQWGLEQKVKFFYADINEWNVPESLFDIVMMNNLLHYYAPDTRGDLFDRVAELLSEKGSIVVTTPLYLEKGGQRFSAAFNSFMEAHKNLYPLPKREELVRDAETAGLKLKSMKTVVKEGSWYCMSFSKK</sequence>
<dbReference type="CDD" id="cd02440">
    <property type="entry name" value="AdoMet_MTases"/>
    <property type="match status" value="1"/>
</dbReference>
<proteinExistence type="predicted"/>
<dbReference type="RefSeq" id="WP_075399747.1">
    <property type="nucleotide sequence ID" value="NZ_MSDU01000065.1"/>
</dbReference>
<dbReference type="GO" id="GO:0032259">
    <property type="term" value="P:methylation"/>
    <property type="evidence" value="ECO:0007669"/>
    <property type="project" value="UniProtKB-KW"/>
</dbReference>
<protein>
    <recommendedName>
        <fullName evidence="3">Methyltransferase domain-containing protein</fullName>
    </recommendedName>
</protein>
<comment type="caution">
    <text evidence="4">The sequence shown here is derived from an EMBL/GenBank/DDBJ whole genome shotgun (WGS) entry which is preliminary data.</text>
</comment>
<dbReference type="EMBL" id="MSDU01000065">
    <property type="protein sequence ID" value="OLN21184.1"/>
    <property type="molecule type" value="Genomic_DNA"/>
</dbReference>
<reference evidence="4 5" key="1">
    <citation type="submission" date="2016-12" db="EMBL/GenBank/DDBJ databases">
        <title>Domibacillus antri genome sequencing.</title>
        <authorList>
            <person name="Verma A."/>
            <person name="Krishnamurthi S."/>
        </authorList>
    </citation>
    <scope>NUCLEOTIDE SEQUENCE [LARGE SCALE GENOMIC DNA]</scope>
    <source>
        <strain evidence="4 5">XD80</strain>
    </source>
</reference>
<dbReference type="Gene3D" id="3.40.50.150">
    <property type="entry name" value="Vaccinia Virus protein VP39"/>
    <property type="match status" value="1"/>
</dbReference>
<keyword evidence="2" id="KW-0808">Transferase</keyword>
<dbReference type="Proteomes" id="UP000185568">
    <property type="component" value="Unassembled WGS sequence"/>
</dbReference>
<evidence type="ECO:0000259" key="3">
    <source>
        <dbReference type="Pfam" id="PF13649"/>
    </source>
</evidence>
<dbReference type="Pfam" id="PF13649">
    <property type="entry name" value="Methyltransf_25"/>
    <property type="match status" value="1"/>
</dbReference>
<accession>A0A1Q8Q1H1</accession>
<dbReference type="InterPro" id="IPR029063">
    <property type="entry name" value="SAM-dependent_MTases_sf"/>
</dbReference>
<evidence type="ECO:0000313" key="5">
    <source>
        <dbReference type="Proteomes" id="UP000185568"/>
    </source>
</evidence>
<dbReference type="AlphaFoldDB" id="A0A1Q8Q1H1"/>
<evidence type="ECO:0000256" key="1">
    <source>
        <dbReference type="ARBA" id="ARBA00022603"/>
    </source>
</evidence>
<name>A0A1Q8Q1H1_9BACI</name>
<dbReference type="PANTHER" id="PTHR43861">
    <property type="entry name" value="TRANS-ACONITATE 2-METHYLTRANSFERASE-RELATED"/>
    <property type="match status" value="1"/>
</dbReference>
<gene>
    <name evidence="4" type="ORF">BTO30_16265</name>
</gene>
<dbReference type="GO" id="GO:0008168">
    <property type="term" value="F:methyltransferase activity"/>
    <property type="evidence" value="ECO:0007669"/>
    <property type="project" value="UniProtKB-KW"/>
</dbReference>
<dbReference type="SUPFAM" id="SSF53335">
    <property type="entry name" value="S-adenosyl-L-methionine-dependent methyltransferases"/>
    <property type="match status" value="1"/>
</dbReference>
<dbReference type="InterPro" id="IPR041698">
    <property type="entry name" value="Methyltransf_25"/>
</dbReference>
<evidence type="ECO:0000256" key="2">
    <source>
        <dbReference type="ARBA" id="ARBA00022679"/>
    </source>
</evidence>
<feature type="domain" description="Methyltransferase" evidence="3">
    <location>
        <begin position="164"/>
        <end position="262"/>
    </location>
</feature>
<organism evidence="4 5">
    <name type="scientific">Domibacillus antri</name>
    <dbReference type="NCBI Taxonomy" id="1714264"/>
    <lineage>
        <taxon>Bacteria</taxon>
        <taxon>Bacillati</taxon>
        <taxon>Bacillota</taxon>
        <taxon>Bacilli</taxon>
        <taxon>Bacillales</taxon>
        <taxon>Bacillaceae</taxon>
        <taxon>Domibacillus</taxon>
    </lineage>
</organism>
<dbReference type="PANTHER" id="PTHR43861:SF1">
    <property type="entry name" value="TRANS-ACONITATE 2-METHYLTRANSFERASE"/>
    <property type="match status" value="1"/>
</dbReference>
<evidence type="ECO:0000313" key="4">
    <source>
        <dbReference type="EMBL" id="OLN21184.1"/>
    </source>
</evidence>
<dbReference type="STRING" id="1714264.BTO30_16265"/>
<dbReference type="OrthoDB" id="146133at2"/>